<dbReference type="AlphaFoldDB" id="A0AAV5T6M3"/>
<comment type="caution">
    <text evidence="2">The sequence shown here is derived from an EMBL/GenBank/DDBJ whole genome shotgun (WGS) entry which is preliminary data.</text>
</comment>
<evidence type="ECO:0000256" key="1">
    <source>
        <dbReference type="SAM" id="MobiDB-lite"/>
    </source>
</evidence>
<organism evidence="2 3">
    <name type="scientific">Pristionchus entomophagus</name>
    <dbReference type="NCBI Taxonomy" id="358040"/>
    <lineage>
        <taxon>Eukaryota</taxon>
        <taxon>Metazoa</taxon>
        <taxon>Ecdysozoa</taxon>
        <taxon>Nematoda</taxon>
        <taxon>Chromadorea</taxon>
        <taxon>Rhabditida</taxon>
        <taxon>Rhabditina</taxon>
        <taxon>Diplogasteromorpha</taxon>
        <taxon>Diplogasteroidea</taxon>
        <taxon>Neodiplogasteridae</taxon>
        <taxon>Pristionchus</taxon>
    </lineage>
</organism>
<accession>A0AAV5T6M3</accession>
<reference evidence="2" key="1">
    <citation type="submission" date="2023-10" db="EMBL/GenBank/DDBJ databases">
        <title>Genome assembly of Pristionchus species.</title>
        <authorList>
            <person name="Yoshida K."/>
            <person name="Sommer R.J."/>
        </authorList>
    </citation>
    <scope>NUCLEOTIDE SEQUENCE</scope>
    <source>
        <strain evidence="2">RS0144</strain>
    </source>
</reference>
<dbReference type="Proteomes" id="UP001432027">
    <property type="component" value="Unassembled WGS sequence"/>
</dbReference>
<keyword evidence="3" id="KW-1185">Reference proteome</keyword>
<dbReference type="EMBL" id="BTSX01000003">
    <property type="protein sequence ID" value="GMS91211.1"/>
    <property type="molecule type" value="Genomic_DNA"/>
</dbReference>
<sequence>RTHYTRSEISKEKSIRPLMFGIVDSLYLTLLHLSNNSPAPFLELKEEPIDDSESSYDPMISNHYPLSPVKEEPIEIYETIHNDHQISGSDFIGDDYYIKEKNMPSHYLNFGMDEVGLAEENALFESMRDGTVNEAAGGSISALNEPTLTEDRESIGALSAVDFKHHEVVQHNLLPPDRLGISGFSLNKVTVALRLSRTEAGRLRQMQGQPFYLPIEETVSAHVSSTNVKPKKRGRPPKILAKDKACNGDHEPTTKNTKNVS</sequence>
<proteinExistence type="predicted"/>
<feature type="non-terminal residue" evidence="2">
    <location>
        <position position="1"/>
    </location>
</feature>
<name>A0AAV5T6M3_9BILA</name>
<gene>
    <name evidence="2" type="ORF">PENTCL1PPCAC_13386</name>
</gene>
<protein>
    <submittedName>
        <fullName evidence="2">Uncharacterized protein</fullName>
    </submittedName>
</protein>
<evidence type="ECO:0000313" key="3">
    <source>
        <dbReference type="Proteomes" id="UP001432027"/>
    </source>
</evidence>
<evidence type="ECO:0000313" key="2">
    <source>
        <dbReference type="EMBL" id="GMS91211.1"/>
    </source>
</evidence>
<feature type="compositionally biased region" description="Basic and acidic residues" evidence="1">
    <location>
        <begin position="240"/>
        <end position="253"/>
    </location>
</feature>
<feature type="region of interest" description="Disordered" evidence="1">
    <location>
        <begin position="222"/>
        <end position="261"/>
    </location>
</feature>